<evidence type="ECO:0000256" key="1">
    <source>
        <dbReference type="SAM" id="Coils"/>
    </source>
</evidence>
<keyword evidence="4" id="KW-1185">Reference proteome</keyword>
<name>A0A8S1TIT8_PAROT</name>
<dbReference type="Proteomes" id="UP000683925">
    <property type="component" value="Unassembled WGS sequence"/>
</dbReference>
<feature type="compositionally biased region" description="Basic and acidic residues" evidence="2">
    <location>
        <begin position="281"/>
        <end position="306"/>
    </location>
</feature>
<dbReference type="AlphaFoldDB" id="A0A8S1TIT8"/>
<accession>A0A8S1TIT8</accession>
<reference evidence="3" key="1">
    <citation type="submission" date="2021-01" db="EMBL/GenBank/DDBJ databases">
        <authorList>
            <consortium name="Genoscope - CEA"/>
            <person name="William W."/>
        </authorList>
    </citation>
    <scope>NUCLEOTIDE SEQUENCE</scope>
</reference>
<organism evidence="3 4">
    <name type="scientific">Paramecium octaurelia</name>
    <dbReference type="NCBI Taxonomy" id="43137"/>
    <lineage>
        <taxon>Eukaryota</taxon>
        <taxon>Sar</taxon>
        <taxon>Alveolata</taxon>
        <taxon>Ciliophora</taxon>
        <taxon>Intramacronucleata</taxon>
        <taxon>Oligohymenophorea</taxon>
        <taxon>Peniculida</taxon>
        <taxon>Parameciidae</taxon>
        <taxon>Paramecium</taxon>
    </lineage>
</organism>
<gene>
    <name evidence="3" type="ORF">POCTA_138.1.T0250255</name>
</gene>
<evidence type="ECO:0000313" key="4">
    <source>
        <dbReference type="Proteomes" id="UP000683925"/>
    </source>
</evidence>
<keyword evidence="1" id="KW-0175">Coiled coil</keyword>
<protein>
    <submittedName>
        <fullName evidence="3">Uncharacterized protein</fullName>
    </submittedName>
</protein>
<feature type="compositionally biased region" description="Basic and acidic residues" evidence="2">
    <location>
        <begin position="235"/>
        <end position="244"/>
    </location>
</feature>
<comment type="caution">
    <text evidence="3">The sequence shown here is derived from an EMBL/GenBank/DDBJ whole genome shotgun (WGS) entry which is preliminary data.</text>
</comment>
<feature type="region of interest" description="Disordered" evidence="2">
    <location>
        <begin position="340"/>
        <end position="363"/>
    </location>
</feature>
<feature type="region of interest" description="Disordered" evidence="2">
    <location>
        <begin position="86"/>
        <end position="107"/>
    </location>
</feature>
<proteinExistence type="predicted"/>
<dbReference type="EMBL" id="CAJJDP010000025">
    <property type="protein sequence ID" value="CAD8151733.1"/>
    <property type="molecule type" value="Genomic_DNA"/>
</dbReference>
<feature type="compositionally biased region" description="Basic and acidic residues" evidence="2">
    <location>
        <begin position="90"/>
        <end position="101"/>
    </location>
</feature>
<feature type="coiled-coil region" evidence="1">
    <location>
        <begin position="422"/>
        <end position="456"/>
    </location>
</feature>
<evidence type="ECO:0000256" key="2">
    <source>
        <dbReference type="SAM" id="MobiDB-lite"/>
    </source>
</evidence>
<evidence type="ECO:0000313" key="3">
    <source>
        <dbReference type="EMBL" id="CAD8151733.1"/>
    </source>
</evidence>
<sequence>MIQKTDYFVDDDKEREYRIQRMEKQLIENQFTKQTYPKKYDYTISKSNYAVPINQLDYKSFYQSFMPSDQKQTSLQNLQASQNKTSTFKLSHDNNKKEVTPNKKQQQSLYRDILQKQVEEKQIQLKQQKVKLECTDLFTNNQSNTPNNKISSLSKSEYQNYLQLQILEKQGSSNKRFDSPNKNQQLIEEQNQDKNSKGSKEFQIIQKQLKQYQEEKQQKDRKLLLQQKFEQSASIHEKTKEKTFSPENHNRKKNYIQEDEEEKARTQQQKSVVSKILTEQIQEKQKKRNEEKKQQETEDKLAEERWKNEVQMMKEEKKKEEELKKEQQGKIQQENIRMHQLKLKQQEVRNKSKTNSLQESRNEEEFKEELKFIQQEIEEEDYQSEMLQQNEYVEELPQQYQQQYDYQFTENNVKPNKTQSFIDQQNLELDQIRHQMMEQQQQLERQINAAKKLAQIGLLEGKNRIEKEIVIQQGRNNKYFNEDYSIGLLSKNQSKYQYELPFLFNQKVQRDYLYTDNLLSKVKFNGQSSLIPISLPYTKNQSISQVSAEQQQNESRPISISQHSKQHFHTQLIESQKIKQNDALSQLLLEYHD</sequence>
<dbReference type="OrthoDB" id="310473at2759"/>
<feature type="region of interest" description="Disordered" evidence="2">
    <location>
        <begin position="234"/>
        <end position="306"/>
    </location>
</feature>
<dbReference type="OMA" id="FSPENHN"/>